<gene>
    <name evidence="1" type="ORF">QR98_0098690</name>
</gene>
<proteinExistence type="predicted"/>
<comment type="caution">
    <text evidence="1">The sequence shown here is derived from an EMBL/GenBank/DDBJ whole genome shotgun (WGS) entry which is preliminary data.</text>
</comment>
<sequence length="73" mass="8494">MLIFIEIFGDTDLNHLCFGRNRLTILVIGEINQLTILLLSIDIVIDILVIKLSENAMFHHRHTNHFEDIKILI</sequence>
<protein>
    <submittedName>
        <fullName evidence="1">Uncharacterized protein</fullName>
    </submittedName>
</protein>
<organism evidence="1 2">
    <name type="scientific">Sarcoptes scabiei</name>
    <name type="common">Itch mite</name>
    <name type="synonym">Acarus scabiei</name>
    <dbReference type="NCBI Taxonomy" id="52283"/>
    <lineage>
        <taxon>Eukaryota</taxon>
        <taxon>Metazoa</taxon>
        <taxon>Ecdysozoa</taxon>
        <taxon>Arthropoda</taxon>
        <taxon>Chelicerata</taxon>
        <taxon>Arachnida</taxon>
        <taxon>Acari</taxon>
        <taxon>Acariformes</taxon>
        <taxon>Sarcoptiformes</taxon>
        <taxon>Astigmata</taxon>
        <taxon>Psoroptidia</taxon>
        <taxon>Sarcoptoidea</taxon>
        <taxon>Sarcoptidae</taxon>
        <taxon>Sarcoptinae</taxon>
        <taxon>Sarcoptes</taxon>
    </lineage>
</organism>
<evidence type="ECO:0000313" key="2">
    <source>
        <dbReference type="Proteomes" id="UP000616769"/>
    </source>
</evidence>
<dbReference type="EMBL" id="JXLN01016874">
    <property type="protein sequence ID" value="KPM11299.1"/>
    <property type="molecule type" value="Genomic_DNA"/>
</dbReference>
<dbReference type="Proteomes" id="UP000616769">
    <property type="component" value="Unassembled WGS sequence"/>
</dbReference>
<dbReference type="AlphaFoldDB" id="A0A132AKE1"/>
<evidence type="ECO:0000313" key="1">
    <source>
        <dbReference type="EMBL" id="KPM11299.1"/>
    </source>
</evidence>
<name>A0A132AKE1_SARSC</name>
<accession>A0A132AKE1</accession>
<reference evidence="1 2" key="1">
    <citation type="journal article" date="2015" name="Parasit. Vectors">
        <title>Draft genome of the scabies mite.</title>
        <authorList>
            <person name="Rider S.D.Jr."/>
            <person name="Morgan M.S."/>
            <person name="Arlian L.G."/>
        </authorList>
    </citation>
    <scope>NUCLEOTIDE SEQUENCE [LARGE SCALE GENOMIC DNA]</scope>
    <source>
        <strain evidence="1">Arlian Lab</strain>
    </source>
</reference>
<dbReference type="VEuPathDB" id="VectorBase:SSCA010631"/>